<dbReference type="Pfam" id="PF00578">
    <property type="entry name" value="AhpC-TSA"/>
    <property type="match status" value="1"/>
</dbReference>
<dbReference type="CDD" id="cd02966">
    <property type="entry name" value="TlpA_like_family"/>
    <property type="match status" value="1"/>
</dbReference>
<accession>A0ABS5G6M1</accession>
<dbReference type="InterPro" id="IPR013766">
    <property type="entry name" value="Thioredoxin_domain"/>
</dbReference>
<protein>
    <submittedName>
        <fullName evidence="6">TlpA family protein disulfide reductase</fullName>
    </submittedName>
</protein>
<evidence type="ECO:0000313" key="7">
    <source>
        <dbReference type="Proteomes" id="UP001314635"/>
    </source>
</evidence>
<keyword evidence="3" id="KW-1015">Disulfide bond</keyword>
<dbReference type="EMBL" id="JAFCLK010000012">
    <property type="protein sequence ID" value="MBR1136941.1"/>
    <property type="molecule type" value="Genomic_DNA"/>
</dbReference>
<dbReference type="Proteomes" id="UP001314635">
    <property type="component" value="Unassembled WGS sequence"/>
</dbReference>
<dbReference type="PANTHER" id="PTHR42852">
    <property type="entry name" value="THIOL:DISULFIDE INTERCHANGE PROTEIN DSBE"/>
    <property type="match status" value="1"/>
</dbReference>
<proteinExistence type="predicted"/>
<dbReference type="RefSeq" id="WP_172236896.1">
    <property type="nucleotide sequence ID" value="NZ_JABFDP010000012.1"/>
</dbReference>
<dbReference type="SUPFAM" id="SSF52833">
    <property type="entry name" value="Thioredoxin-like"/>
    <property type="match status" value="1"/>
</dbReference>
<dbReference type="InterPro" id="IPR000866">
    <property type="entry name" value="AhpC/TSA"/>
</dbReference>
<evidence type="ECO:0000313" key="6">
    <source>
        <dbReference type="EMBL" id="MBR1136941.1"/>
    </source>
</evidence>
<dbReference type="PROSITE" id="PS00194">
    <property type="entry name" value="THIOREDOXIN_1"/>
    <property type="match status" value="1"/>
</dbReference>
<name>A0ABS5G6M1_9BRAD</name>
<keyword evidence="7" id="KW-1185">Reference proteome</keyword>
<keyword evidence="4" id="KW-0676">Redox-active center</keyword>
<dbReference type="PANTHER" id="PTHR42852:SF6">
    <property type="entry name" value="THIOL:DISULFIDE INTERCHANGE PROTEIN DSBE"/>
    <property type="match status" value="1"/>
</dbReference>
<evidence type="ECO:0000256" key="2">
    <source>
        <dbReference type="ARBA" id="ARBA00022748"/>
    </source>
</evidence>
<sequence>MFRSGRTQFIVERPRKAPPPLKLQDMSGKDVTLAPKPGHVTLVNLWASWCAACKIDLPTLAGLDRMRSPALDVWTICTDRRDIKSIRRYAEAIAMPRASFADPHAQATNPANADASLFATPAMPITYLIGTTGLIEGYVTGAAEWLSEPGQALLRYYLDLPGA</sequence>
<evidence type="ECO:0000256" key="3">
    <source>
        <dbReference type="ARBA" id="ARBA00023157"/>
    </source>
</evidence>
<feature type="domain" description="Thioredoxin" evidence="5">
    <location>
        <begin position="12"/>
        <end position="159"/>
    </location>
</feature>
<dbReference type="InterPro" id="IPR036249">
    <property type="entry name" value="Thioredoxin-like_sf"/>
</dbReference>
<keyword evidence="2" id="KW-0201">Cytochrome c-type biogenesis</keyword>
<evidence type="ECO:0000256" key="1">
    <source>
        <dbReference type="ARBA" id="ARBA00004196"/>
    </source>
</evidence>
<evidence type="ECO:0000259" key="5">
    <source>
        <dbReference type="PROSITE" id="PS51352"/>
    </source>
</evidence>
<dbReference type="InterPro" id="IPR050553">
    <property type="entry name" value="Thioredoxin_ResA/DsbE_sf"/>
</dbReference>
<dbReference type="Gene3D" id="3.40.30.10">
    <property type="entry name" value="Glutaredoxin"/>
    <property type="match status" value="1"/>
</dbReference>
<dbReference type="PROSITE" id="PS51352">
    <property type="entry name" value="THIOREDOXIN_2"/>
    <property type="match status" value="1"/>
</dbReference>
<dbReference type="InterPro" id="IPR017937">
    <property type="entry name" value="Thioredoxin_CS"/>
</dbReference>
<organism evidence="6 7">
    <name type="scientific">Bradyrhizobium denitrificans</name>
    <dbReference type="NCBI Taxonomy" id="2734912"/>
    <lineage>
        <taxon>Bacteria</taxon>
        <taxon>Pseudomonadati</taxon>
        <taxon>Pseudomonadota</taxon>
        <taxon>Alphaproteobacteria</taxon>
        <taxon>Hyphomicrobiales</taxon>
        <taxon>Nitrobacteraceae</taxon>
        <taxon>Bradyrhizobium</taxon>
    </lineage>
</organism>
<comment type="caution">
    <text evidence="6">The sequence shown here is derived from an EMBL/GenBank/DDBJ whole genome shotgun (WGS) entry which is preliminary data.</text>
</comment>
<comment type="subcellular location">
    <subcellularLocation>
        <location evidence="1">Cell envelope</location>
    </subcellularLocation>
</comment>
<gene>
    <name evidence="6" type="ORF">JQ619_14290</name>
</gene>
<evidence type="ECO:0000256" key="4">
    <source>
        <dbReference type="ARBA" id="ARBA00023284"/>
    </source>
</evidence>
<reference evidence="7" key="1">
    <citation type="journal article" date="2021" name="ISME J.">
        <title>Evolutionary origin and ecological implication of a unique nif island in free-living Bradyrhizobium lineages.</title>
        <authorList>
            <person name="Tao J."/>
        </authorList>
    </citation>
    <scope>NUCLEOTIDE SEQUENCE [LARGE SCALE GENOMIC DNA]</scope>
    <source>
        <strain evidence="7">SZCCT0094</strain>
    </source>
</reference>